<evidence type="ECO:0000256" key="1">
    <source>
        <dbReference type="SAM" id="MobiDB-lite"/>
    </source>
</evidence>
<keyword evidence="2" id="KW-0812">Transmembrane</keyword>
<evidence type="ECO:0000313" key="3">
    <source>
        <dbReference type="EMBL" id="POO03421.1"/>
    </source>
</evidence>
<dbReference type="InParanoid" id="A0A2P5G063"/>
<organism evidence="3 4">
    <name type="scientific">Trema orientale</name>
    <name type="common">Charcoal tree</name>
    <name type="synonym">Celtis orientalis</name>
    <dbReference type="NCBI Taxonomy" id="63057"/>
    <lineage>
        <taxon>Eukaryota</taxon>
        <taxon>Viridiplantae</taxon>
        <taxon>Streptophyta</taxon>
        <taxon>Embryophyta</taxon>
        <taxon>Tracheophyta</taxon>
        <taxon>Spermatophyta</taxon>
        <taxon>Magnoliopsida</taxon>
        <taxon>eudicotyledons</taxon>
        <taxon>Gunneridae</taxon>
        <taxon>Pentapetalae</taxon>
        <taxon>rosids</taxon>
        <taxon>fabids</taxon>
        <taxon>Rosales</taxon>
        <taxon>Cannabaceae</taxon>
        <taxon>Trema</taxon>
    </lineage>
</organism>
<dbReference type="Proteomes" id="UP000237000">
    <property type="component" value="Unassembled WGS sequence"/>
</dbReference>
<proteinExistence type="predicted"/>
<accession>A0A2P5G063</accession>
<dbReference type="AlphaFoldDB" id="A0A2P5G063"/>
<evidence type="ECO:0000256" key="2">
    <source>
        <dbReference type="SAM" id="Phobius"/>
    </source>
</evidence>
<keyword evidence="4" id="KW-1185">Reference proteome</keyword>
<comment type="caution">
    <text evidence="3">The sequence shown here is derived from an EMBL/GenBank/DDBJ whole genome shotgun (WGS) entry which is preliminary data.</text>
</comment>
<evidence type="ECO:0008006" key="5">
    <source>
        <dbReference type="Google" id="ProtNLM"/>
    </source>
</evidence>
<name>A0A2P5G063_TREOI</name>
<protein>
    <recommendedName>
        <fullName evidence="5">Transmembrane protein</fullName>
    </recommendedName>
</protein>
<sequence>MVNHGVRRPMIMIMILILILILMIFLISPMLLNQALQKQVSLLAKPLRPLLIASRNPIQDGHEILRIIRRGVLENGARNLPKLPGLLVRDVIPVVPLPRHHPHYDVESQLREHRLELHFPGALSRSERDSAEQPPDLVSSDPPEEAEGEDGAVGLGEAAESSVDGVF</sequence>
<dbReference type="EMBL" id="JXTC01000002">
    <property type="protein sequence ID" value="POO03421.1"/>
    <property type="molecule type" value="Genomic_DNA"/>
</dbReference>
<evidence type="ECO:0000313" key="4">
    <source>
        <dbReference type="Proteomes" id="UP000237000"/>
    </source>
</evidence>
<keyword evidence="2" id="KW-1133">Transmembrane helix</keyword>
<dbReference type="OrthoDB" id="10324192at2759"/>
<keyword evidence="2" id="KW-0472">Membrane</keyword>
<feature type="region of interest" description="Disordered" evidence="1">
    <location>
        <begin position="122"/>
        <end position="167"/>
    </location>
</feature>
<feature type="transmembrane region" description="Helical" evidence="2">
    <location>
        <begin position="12"/>
        <end position="32"/>
    </location>
</feature>
<reference evidence="4" key="1">
    <citation type="submission" date="2016-06" db="EMBL/GenBank/DDBJ databases">
        <title>Parallel loss of symbiosis genes in relatives of nitrogen-fixing non-legume Parasponia.</title>
        <authorList>
            <person name="Van Velzen R."/>
            <person name="Holmer R."/>
            <person name="Bu F."/>
            <person name="Rutten L."/>
            <person name="Van Zeijl A."/>
            <person name="Liu W."/>
            <person name="Santuari L."/>
            <person name="Cao Q."/>
            <person name="Sharma T."/>
            <person name="Shen D."/>
            <person name="Roswanjaya Y."/>
            <person name="Wardhani T."/>
            <person name="Kalhor M.S."/>
            <person name="Jansen J."/>
            <person name="Van den Hoogen J."/>
            <person name="Gungor B."/>
            <person name="Hartog M."/>
            <person name="Hontelez J."/>
            <person name="Verver J."/>
            <person name="Yang W.-C."/>
            <person name="Schijlen E."/>
            <person name="Repin R."/>
            <person name="Schilthuizen M."/>
            <person name="Schranz E."/>
            <person name="Heidstra R."/>
            <person name="Miyata K."/>
            <person name="Fedorova E."/>
            <person name="Kohlen W."/>
            <person name="Bisseling T."/>
            <person name="Smit S."/>
            <person name="Geurts R."/>
        </authorList>
    </citation>
    <scope>NUCLEOTIDE SEQUENCE [LARGE SCALE GENOMIC DNA]</scope>
    <source>
        <strain evidence="4">cv. RG33-2</strain>
    </source>
</reference>
<gene>
    <name evidence="3" type="ORF">TorRG33x02_006260</name>
</gene>